<proteinExistence type="predicted"/>
<sequence length="40" mass="4804">MIFLISATTQVFYLGFFCYMATKEAPFKKICYQKNPLLWF</sequence>
<gene>
    <name evidence="1" type="ORF">THERMOS_2123</name>
</gene>
<comment type="caution">
    <text evidence="1">The sequence shown here is derived from an EMBL/GenBank/DDBJ whole genome shotgun (WGS) entry which is preliminary data.</text>
</comment>
<accession>A0A8H8XEJ3</accession>
<name>A0A8H8XEJ3_9GAMM</name>
<keyword evidence="2" id="KW-1185">Reference proteome</keyword>
<reference evidence="1 2" key="1">
    <citation type="submission" date="2020-05" db="EMBL/GenBank/DDBJ databases">
        <authorList>
            <person name="Petersen J."/>
            <person name="Sayavedra L."/>
        </authorList>
    </citation>
    <scope>NUCLEOTIDE SEQUENCE [LARGE SCALE GENOMIC DNA]</scope>
    <source>
        <strain evidence="1">B thermophilus SOXS</strain>
    </source>
</reference>
<evidence type="ECO:0000313" key="2">
    <source>
        <dbReference type="Proteomes" id="UP000643672"/>
    </source>
</evidence>
<organism evidence="1 2">
    <name type="scientific">Bathymodiolus thermophilus thioautotrophic gill symbiont</name>
    <dbReference type="NCBI Taxonomy" id="2360"/>
    <lineage>
        <taxon>Bacteria</taxon>
        <taxon>Pseudomonadati</taxon>
        <taxon>Pseudomonadota</taxon>
        <taxon>Gammaproteobacteria</taxon>
        <taxon>sulfur-oxidizing symbionts</taxon>
    </lineage>
</organism>
<protein>
    <submittedName>
        <fullName evidence="1">Uncharacterized protein</fullName>
    </submittedName>
</protein>
<dbReference type="EMBL" id="CAESAQ020000090">
    <property type="protein sequence ID" value="CAB5505424.1"/>
    <property type="molecule type" value="Genomic_DNA"/>
</dbReference>
<dbReference type="Proteomes" id="UP000643672">
    <property type="component" value="Unassembled WGS sequence"/>
</dbReference>
<dbReference type="AlphaFoldDB" id="A0A8H8XEJ3"/>
<evidence type="ECO:0000313" key="1">
    <source>
        <dbReference type="EMBL" id="CAB5505424.1"/>
    </source>
</evidence>